<keyword evidence="1" id="KW-0812">Transmembrane</keyword>
<evidence type="ECO:0000313" key="3">
    <source>
        <dbReference type="Proteomes" id="UP000011081"/>
    </source>
</evidence>
<dbReference type="AlphaFoldDB" id="L2GUX0"/>
<dbReference type="HOGENOM" id="CLU_1897778_0_0_1"/>
<feature type="transmembrane region" description="Helical" evidence="1">
    <location>
        <begin position="109"/>
        <end position="130"/>
    </location>
</feature>
<gene>
    <name evidence="2" type="ORF">VCUG_01381</name>
</gene>
<dbReference type="RefSeq" id="XP_008074401.1">
    <property type="nucleotide sequence ID" value="XM_008076210.1"/>
</dbReference>
<evidence type="ECO:0000313" key="2">
    <source>
        <dbReference type="EMBL" id="ELA47108.1"/>
    </source>
</evidence>
<reference evidence="3" key="1">
    <citation type="submission" date="2011-03" db="EMBL/GenBank/DDBJ databases">
        <title>The genome sequence of Vavraia culicis strain floridensis.</title>
        <authorList>
            <consortium name="The Broad Institute Genome Sequencing Platform"/>
            <person name="Cuomo C."/>
            <person name="Becnel J."/>
            <person name="Sanscrainte N."/>
            <person name="Young S.K."/>
            <person name="Zeng Q."/>
            <person name="Gargeya S."/>
            <person name="Fitzgerald M."/>
            <person name="Haas B."/>
            <person name="Abouelleil A."/>
            <person name="Alvarado L."/>
            <person name="Arachchi H.M."/>
            <person name="Berlin A."/>
            <person name="Chapman S.B."/>
            <person name="Gearin G."/>
            <person name="Goldberg J."/>
            <person name="Griggs A."/>
            <person name="Gujja S."/>
            <person name="Hansen M."/>
            <person name="Heiman D."/>
            <person name="Howarth C."/>
            <person name="Larimer J."/>
            <person name="Lui A."/>
            <person name="MacDonald P.J.P."/>
            <person name="McCowen C."/>
            <person name="Montmayeur A."/>
            <person name="Murphy C."/>
            <person name="Neiman D."/>
            <person name="Pearson M."/>
            <person name="Priest M."/>
            <person name="Roberts A."/>
            <person name="Saif S."/>
            <person name="Shea T."/>
            <person name="Sisk P."/>
            <person name="Stolte C."/>
            <person name="Sykes S."/>
            <person name="Wortman J."/>
            <person name="Nusbaum C."/>
            <person name="Birren B."/>
        </authorList>
    </citation>
    <scope>NUCLEOTIDE SEQUENCE [LARGE SCALE GENOMIC DNA]</scope>
    <source>
        <strain evidence="3">floridensis</strain>
    </source>
</reference>
<name>L2GUX0_VAVCU</name>
<dbReference type="Proteomes" id="UP000011081">
    <property type="component" value="Unassembled WGS sequence"/>
</dbReference>
<dbReference type="VEuPathDB" id="MicrosporidiaDB:VCUG_01381"/>
<proteinExistence type="predicted"/>
<keyword evidence="1" id="KW-1133">Transmembrane helix</keyword>
<evidence type="ECO:0000256" key="1">
    <source>
        <dbReference type="SAM" id="Phobius"/>
    </source>
</evidence>
<dbReference type="EMBL" id="GL877424">
    <property type="protein sequence ID" value="ELA47108.1"/>
    <property type="molecule type" value="Genomic_DNA"/>
</dbReference>
<protein>
    <submittedName>
        <fullName evidence="2">Uncharacterized protein</fullName>
    </submittedName>
</protein>
<organism evidence="2 3">
    <name type="scientific">Vavraia culicis (isolate floridensis)</name>
    <name type="common">Microsporidian parasite</name>
    <dbReference type="NCBI Taxonomy" id="948595"/>
    <lineage>
        <taxon>Eukaryota</taxon>
        <taxon>Fungi</taxon>
        <taxon>Fungi incertae sedis</taxon>
        <taxon>Microsporidia</taxon>
        <taxon>Pleistophoridae</taxon>
        <taxon>Vavraia</taxon>
    </lineage>
</organism>
<dbReference type="InParanoid" id="L2GUX0"/>
<sequence>MFQNRKVPNYKREHHGIVLWDLQVVAQSHNTYLVSLPVQLTEKGDRQIRIHVITICEVDLIKMSSQMNVNIKHIHYHDCYSKKIRYSILMWSSSIFSNMKVIMWRVRGYVLVLYCLIFSIFIYVITIYSFSPSF</sequence>
<keyword evidence="3" id="KW-1185">Reference proteome</keyword>
<keyword evidence="1" id="KW-0472">Membrane</keyword>
<dbReference type="GeneID" id="19879259"/>
<accession>L2GUX0</accession>